<dbReference type="Proteomes" id="UP001262889">
    <property type="component" value="Unassembled WGS sequence"/>
</dbReference>
<evidence type="ECO:0000256" key="1">
    <source>
        <dbReference type="SAM" id="SignalP"/>
    </source>
</evidence>
<feature type="chain" id="PRO_5046274691" description="Outer membrane protein beta-barrel domain-containing protein" evidence="1">
    <location>
        <begin position="22"/>
        <end position="229"/>
    </location>
</feature>
<dbReference type="EMBL" id="JAVRHQ010000010">
    <property type="protein sequence ID" value="MDT0643072.1"/>
    <property type="molecule type" value="Genomic_DNA"/>
</dbReference>
<evidence type="ECO:0000313" key="3">
    <source>
        <dbReference type="Proteomes" id="UP001262889"/>
    </source>
</evidence>
<protein>
    <recommendedName>
        <fullName evidence="4">Outer membrane protein beta-barrel domain-containing protein</fullName>
    </recommendedName>
</protein>
<sequence>MKTSRILVIAILMGLSGVCRAQVMDQEGSQSTENVRPFRIGLKLGFPNIIGGNVEYVTPLINHKLSVNLDYSKLDYGFLSDLFVEEQEEDETTNLTFTYFQGGLNYYFFKPGKGLYAGVNYGALKLEFTETDLESSEDPGKTGVATMEFKRNSFSLKLGAKLGGLFYFRPEIGYAFEELPKSVDTKVRFDDGSTETQTYYLDDYFDTESSPQKYLFEGFIANIGFGFSF</sequence>
<organism evidence="2 3">
    <name type="scientific">Autumnicola tepida</name>
    <dbReference type="NCBI Taxonomy" id="3075595"/>
    <lineage>
        <taxon>Bacteria</taxon>
        <taxon>Pseudomonadati</taxon>
        <taxon>Bacteroidota</taxon>
        <taxon>Flavobacteriia</taxon>
        <taxon>Flavobacteriales</taxon>
        <taxon>Flavobacteriaceae</taxon>
        <taxon>Autumnicola</taxon>
    </lineage>
</organism>
<evidence type="ECO:0000313" key="2">
    <source>
        <dbReference type="EMBL" id="MDT0643072.1"/>
    </source>
</evidence>
<proteinExistence type="predicted"/>
<dbReference type="RefSeq" id="WP_311534695.1">
    <property type="nucleotide sequence ID" value="NZ_JAVRHQ010000010.1"/>
</dbReference>
<accession>A0ABU3C9R0</accession>
<gene>
    <name evidence="2" type="ORF">RM553_09560</name>
</gene>
<name>A0ABU3C9R0_9FLAO</name>
<comment type="caution">
    <text evidence="2">The sequence shown here is derived from an EMBL/GenBank/DDBJ whole genome shotgun (WGS) entry which is preliminary data.</text>
</comment>
<keyword evidence="3" id="KW-1185">Reference proteome</keyword>
<evidence type="ECO:0008006" key="4">
    <source>
        <dbReference type="Google" id="ProtNLM"/>
    </source>
</evidence>
<keyword evidence="1" id="KW-0732">Signal</keyword>
<reference evidence="2 3" key="1">
    <citation type="submission" date="2023-09" db="EMBL/GenBank/DDBJ databases">
        <authorList>
            <person name="Rey-Velasco X."/>
        </authorList>
    </citation>
    <scope>NUCLEOTIDE SEQUENCE [LARGE SCALE GENOMIC DNA]</scope>
    <source>
        <strain evidence="2 3">F363</strain>
    </source>
</reference>
<feature type="signal peptide" evidence="1">
    <location>
        <begin position="1"/>
        <end position="21"/>
    </location>
</feature>